<dbReference type="SUPFAM" id="SSF81383">
    <property type="entry name" value="F-box domain"/>
    <property type="match status" value="1"/>
</dbReference>
<dbReference type="OrthoDB" id="2322499at2759"/>
<dbReference type="AlphaFoldDB" id="A0A8H6XC67"/>
<dbReference type="InterPro" id="IPR036047">
    <property type="entry name" value="F-box-like_dom_sf"/>
</dbReference>
<feature type="region of interest" description="Disordered" evidence="1">
    <location>
        <begin position="1"/>
        <end position="48"/>
    </location>
</feature>
<dbReference type="CDD" id="cd09917">
    <property type="entry name" value="F-box_SF"/>
    <property type="match status" value="1"/>
</dbReference>
<dbReference type="EMBL" id="JACAZI010000021">
    <property type="protein sequence ID" value="KAF7338054.1"/>
    <property type="molecule type" value="Genomic_DNA"/>
</dbReference>
<evidence type="ECO:0000313" key="3">
    <source>
        <dbReference type="EMBL" id="KAF7338054.1"/>
    </source>
</evidence>
<reference evidence="3" key="1">
    <citation type="submission" date="2020-05" db="EMBL/GenBank/DDBJ databases">
        <title>Mycena genomes resolve the evolution of fungal bioluminescence.</title>
        <authorList>
            <person name="Tsai I.J."/>
        </authorList>
    </citation>
    <scope>NUCLEOTIDE SEQUENCE</scope>
    <source>
        <strain evidence="3">CCC161011</strain>
    </source>
</reference>
<accession>A0A8H6XC67</accession>
<organism evidence="3 4">
    <name type="scientific">Mycena venus</name>
    <dbReference type="NCBI Taxonomy" id="2733690"/>
    <lineage>
        <taxon>Eukaryota</taxon>
        <taxon>Fungi</taxon>
        <taxon>Dikarya</taxon>
        <taxon>Basidiomycota</taxon>
        <taxon>Agaricomycotina</taxon>
        <taxon>Agaricomycetes</taxon>
        <taxon>Agaricomycetidae</taxon>
        <taxon>Agaricales</taxon>
        <taxon>Marasmiineae</taxon>
        <taxon>Mycenaceae</taxon>
        <taxon>Mycena</taxon>
    </lineage>
</organism>
<sequence>MRRSARHTGEENSNRISPAIPKAPSVPPRKRAKKTVEPVNESSEIKPQRRRGKLRFITEMPLDILFEIFGQLLPVDILHLSRASKALRNILLRKSAAFVWKQAFSNVPNPAPPPCPDDMNEPQYTNLLWGKHCFFCGGSASLAMWPCRIRACKDCVQTAKVSHLGYSVPQNPSNNFETAKTLCIKWWMRISSGGSSGFVCITSDLEAIQKRLDELSEADSDKLEFVNECRQTAKARAQHSSLCERWESLLKAHRRYELRNVGESRKNAILGKMDELGWSTELSEYHTRNAFLALPAVRQKKELTERVWVNIEPELVAFLTEVKRQRLERERLAVLKGRVDILFAAATKDLDAIPIPDVRPSYGDLCVMPEYRAILERPSDAEVAKEDFSDLLAHLSEQIDQWRESNINLLLELLPSGSKGKQRLDMNRLNLCTTFFRCHSCREPISYPRILSHACLNKRPKPSKTEEEEEEEEKDLLLSTLQHFPWIHGHKGIAFDTEASNITTMLIKLCGQDPKTLSTAAMDELDSRFECVRCVHPSQGRLVMKWRIALLHELEDHYGEILKATSYRLLDPAEVIVAKEREAKVKRRAPPSLLCPKCNKWWVIYTQPQMQDHMRAQHPGESFEPVLHPDVTIRMPPLPIRLKGDVESL</sequence>
<dbReference type="Proteomes" id="UP000620124">
    <property type="component" value="Unassembled WGS sequence"/>
</dbReference>
<evidence type="ECO:0000313" key="4">
    <source>
        <dbReference type="Proteomes" id="UP000620124"/>
    </source>
</evidence>
<dbReference type="Pfam" id="PF00646">
    <property type="entry name" value="F-box"/>
    <property type="match status" value="1"/>
</dbReference>
<comment type="caution">
    <text evidence="3">The sequence shown here is derived from an EMBL/GenBank/DDBJ whole genome shotgun (WGS) entry which is preliminary data.</text>
</comment>
<gene>
    <name evidence="3" type="ORF">MVEN_02029600</name>
</gene>
<evidence type="ECO:0000256" key="1">
    <source>
        <dbReference type="SAM" id="MobiDB-lite"/>
    </source>
</evidence>
<protein>
    <recommendedName>
        <fullName evidence="2">F-box domain-containing protein</fullName>
    </recommendedName>
</protein>
<feature type="domain" description="F-box" evidence="2">
    <location>
        <begin position="54"/>
        <end position="103"/>
    </location>
</feature>
<name>A0A8H6XC67_9AGAR</name>
<evidence type="ECO:0000259" key="2">
    <source>
        <dbReference type="PROSITE" id="PS50181"/>
    </source>
</evidence>
<proteinExistence type="predicted"/>
<dbReference type="PROSITE" id="PS50181">
    <property type="entry name" value="FBOX"/>
    <property type="match status" value="1"/>
</dbReference>
<dbReference type="SMART" id="SM00256">
    <property type="entry name" value="FBOX"/>
    <property type="match status" value="1"/>
</dbReference>
<keyword evidence="4" id="KW-1185">Reference proteome</keyword>
<dbReference type="InterPro" id="IPR001810">
    <property type="entry name" value="F-box_dom"/>
</dbReference>